<dbReference type="STRING" id="2282107.A0A286USJ8"/>
<dbReference type="PANTHER" id="PTHR10907:SF47">
    <property type="entry name" value="REGUCALCIN"/>
    <property type="match status" value="1"/>
</dbReference>
<feature type="binding site" evidence="3">
    <location>
        <position position="110"/>
    </location>
    <ligand>
        <name>substrate</name>
    </ligand>
</feature>
<evidence type="ECO:0000313" key="5">
    <source>
        <dbReference type="EMBL" id="PAV22566.1"/>
    </source>
</evidence>
<feature type="binding site" evidence="3">
    <location>
        <position position="210"/>
    </location>
    <ligand>
        <name>a divalent metal cation</name>
        <dbReference type="ChEBI" id="CHEBI:60240"/>
    </ligand>
</feature>
<feature type="binding site" evidence="3">
    <location>
        <position position="108"/>
    </location>
    <ligand>
        <name>substrate</name>
    </ligand>
</feature>
<protein>
    <submittedName>
        <fullName evidence="5">Regucalcin</fullName>
    </submittedName>
</protein>
<feature type="active site" description="Proton donor/acceptor" evidence="2">
    <location>
        <position position="210"/>
    </location>
</feature>
<proteinExistence type="inferred from homology"/>
<feature type="domain" description="SMP-30/Gluconolactonase/LRE-like region" evidence="4">
    <location>
        <begin position="20"/>
        <end position="270"/>
    </location>
</feature>
<accession>A0A286USJ8</accession>
<keyword evidence="3" id="KW-0862">Zinc</keyword>
<dbReference type="GO" id="GO:0005509">
    <property type="term" value="F:calcium ion binding"/>
    <property type="evidence" value="ECO:0007669"/>
    <property type="project" value="TreeGrafter"/>
</dbReference>
<keyword evidence="3" id="KW-0479">Metal-binding</keyword>
<dbReference type="InterPro" id="IPR013658">
    <property type="entry name" value="SGL"/>
</dbReference>
<sequence length="310" mass="33848">MSSARSITVNNPLVKSNCTLGEGPLYDPSTGILHFVDIVEKRVFHLNTNTKELVKEQFDEPISCLALRKNGQGLACVTAQGFALINPGSKELTYLSKPLPSEHVGHVRFNDGACDSKGRFFAGTICSSDPKIPGQLYRFDPHTRAATLVDEGPFSDSNGLGWTADERTMFFTDSLVNKILMYDYDDGKLSNRRLFVDTLAIGLPRGTFPDGLCIDSEGGVWSARWGGSKVVRHSQNGSIDFQIDFPTALNVTACCFGGPENDQMYVTTAHCGAINGDASRQQQYFNSGDVFQVNLSGLFKGGVWRHAFGL</sequence>
<dbReference type="PRINTS" id="PR01790">
    <property type="entry name" value="SMP30FAMILY"/>
</dbReference>
<dbReference type="Gene3D" id="2.120.10.30">
    <property type="entry name" value="TolB, C-terminal domain"/>
    <property type="match status" value="1"/>
</dbReference>
<dbReference type="GO" id="GO:0004341">
    <property type="term" value="F:gluconolactonase activity"/>
    <property type="evidence" value="ECO:0007669"/>
    <property type="project" value="TreeGrafter"/>
</dbReference>
<evidence type="ECO:0000256" key="3">
    <source>
        <dbReference type="PIRSR" id="PIRSR605511-2"/>
    </source>
</evidence>
<keyword evidence="6" id="KW-1185">Reference proteome</keyword>
<reference evidence="5 6" key="1">
    <citation type="journal article" date="2017" name="Mol. Ecol.">
        <title>Comparative and population genomic landscape of Phellinus noxius: A hypervariable fungus causing root rot in trees.</title>
        <authorList>
            <person name="Chung C.L."/>
            <person name="Lee T.J."/>
            <person name="Akiba M."/>
            <person name="Lee H.H."/>
            <person name="Kuo T.H."/>
            <person name="Liu D."/>
            <person name="Ke H.M."/>
            <person name="Yokoi T."/>
            <person name="Roa M.B."/>
            <person name="Lu M.J."/>
            <person name="Chang Y.Y."/>
            <person name="Ann P.J."/>
            <person name="Tsai J.N."/>
            <person name="Chen C.Y."/>
            <person name="Tzean S.S."/>
            <person name="Ota Y."/>
            <person name="Hattori T."/>
            <person name="Sahashi N."/>
            <person name="Liou R.F."/>
            <person name="Kikuchi T."/>
            <person name="Tsai I.J."/>
        </authorList>
    </citation>
    <scope>NUCLEOTIDE SEQUENCE [LARGE SCALE GENOMIC DNA]</scope>
    <source>
        <strain evidence="5 6">FFPRI411160</strain>
    </source>
</reference>
<comment type="similarity">
    <text evidence="1">Belongs to the SMP-30/CGR1 family.</text>
</comment>
<dbReference type="OrthoDB" id="423498at2759"/>
<comment type="cofactor">
    <cofactor evidence="3">
        <name>Zn(2+)</name>
        <dbReference type="ChEBI" id="CHEBI:29105"/>
    </cofactor>
    <text evidence="3">Binds 1 divalent metal cation per subunit.</text>
</comment>
<comment type="caution">
    <text evidence="5">The sequence shown here is derived from an EMBL/GenBank/DDBJ whole genome shotgun (WGS) entry which is preliminary data.</text>
</comment>
<evidence type="ECO:0000313" key="6">
    <source>
        <dbReference type="Proteomes" id="UP000217199"/>
    </source>
</evidence>
<evidence type="ECO:0000256" key="1">
    <source>
        <dbReference type="ARBA" id="ARBA00008853"/>
    </source>
</evidence>
<dbReference type="PANTHER" id="PTHR10907">
    <property type="entry name" value="REGUCALCIN"/>
    <property type="match status" value="1"/>
</dbReference>
<feature type="binding site" evidence="3">
    <location>
        <position position="158"/>
    </location>
    <ligand>
        <name>a divalent metal cation</name>
        <dbReference type="ChEBI" id="CHEBI:60240"/>
    </ligand>
</feature>
<name>A0A286USJ8_9AGAM</name>
<gene>
    <name evidence="5" type="ORF">PNOK_0252300</name>
</gene>
<dbReference type="AlphaFoldDB" id="A0A286USJ8"/>
<dbReference type="InterPro" id="IPR005511">
    <property type="entry name" value="SMP-30"/>
</dbReference>
<dbReference type="InterPro" id="IPR011042">
    <property type="entry name" value="6-blade_b-propeller_TolB-like"/>
</dbReference>
<dbReference type="GO" id="GO:0019853">
    <property type="term" value="P:L-ascorbic acid biosynthetic process"/>
    <property type="evidence" value="ECO:0007669"/>
    <property type="project" value="TreeGrafter"/>
</dbReference>
<dbReference type="Proteomes" id="UP000217199">
    <property type="component" value="Unassembled WGS sequence"/>
</dbReference>
<dbReference type="InParanoid" id="A0A286USJ8"/>
<dbReference type="Pfam" id="PF08450">
    <property type="entry name" value="SGL"/>
    <property type="match status" value="1"/>
</dbReference>
<feature type="binding site" evidence="3">
    <location>
        <position position="22"/>
    </location>
    <ligand>
        <name>a divalent metal cation</name>
        <dbReference type="ChEBI" id="CHEBI:60240"/>
    </ligand>
</feature>
<evidence type="ECO:0000259" key="4">
    <source>
        <dbReference type="Pfam" id="PF08450"/>
    </source>
</evidence>
<organism evidence="5 6">
    <name type="scientific">Pyrrhoderma noxium</name>
    <dbReference type="NCBI Taxonomy" id="2282107"/>
    <lineage>
        <taxon>Eukaryota</taxon>
        <taxon>Fungi</taxon>
        <taxon>Dikarya</taxon>
        <taxon>Basidiomycota</taxon>
        <taxon>Agaricomycotina</taxon>
        <taxon>Agaricomycetes</taxon>
        <taxon>Hymenochaetales</taxon>
        <taxon>Hymenochaetaceae</taxon>
        <taxon>Pyrrhoderma</taxon>
    </lineage>
</organism>
<dbReference type="EMBL" id="NBII01000002">
    <property type="protein sequence ID" value="PAV22566.1"/>
    <property type="molecule type" value="Genomic_DNA"/>
</dbReference>
<evidence type="ECO:0000256" key="2">
    <source>
        <dbReference type="PIRSR" id="PIRSR605511-1"/>
    </source>
</evidence>
<dbReference type="SUPFAM" id="SSF63829">
    <property type="entry name" value="Calcium-dependent phosphotriesterase"/>
    <property type="match status" value="1"/>
</dbReference>